<keyword evidence="2" id="KW-1185">Reference proteome</keyword>
<evidence type="ECO:0000313" key="2">
    <source>
        <dbReference type="Proteomes" id="UP000050525"/>
    </source>
</evidence>
<accession>A0A151PBV5</accession>
<gene>
    <name evidence="1" type="ORF">Y1Q_0018271</name>
</gene>
<evidence type="ECO:0000313" key="1">
    <source>
        <dbReference type="EMBL" id="KYO46460.1"/>
    </source>
</evidence>
<protein>
    <submittedName>
        <fullName evidence="1">Uncharacterized protein</fullName>
    </submittedName>
</protein>
<name>A0A151PBV5_ALLMI</name>
<dbReference type="EMBL" id="AKHW03000499">
    <property type="protein sequence ID" value="KYO46460.1"/>
    <property type="molecule type" value="Genomic_DNA"/>
</dbReference>
<organism evidence="1 2">
    <name type="scientific">Alligator mississippiensis</name>
    <name type="common">American alligator</name>
    <dbReference type="NCBI Taxonomy" id="8496"/>
    <lineage>
        <taxon>Eukaryota</taxon>
        <taxon>Metazoa</taxon>
        <taxon>Chordata</taxon>
        <taxon>Craniata</taxon>
        <taxon>Vertebrata</taxon>
        <taxon>Euteleostomi</taxon>
        <taxon>Archelosauria</taxon>
        <taxon>Archosauria</taxon>
        <taxon>Crocodylia</taxon>
        <taxon>Alligatoridae</taxon>
        <taxon>Alligatorinae</taxon>
        <taxon>Alligator</taxon>
    </lineage>
</organism>
<sequence>MGSIWKMALPKPRHSLGYSACLMSCCGERPLRLSGQAERAQPKLQGLLRPLLDISSASQPIGTYLEPAES</sequence>
<dbReference type="AlphaFoldDB" id="A0A151PBV5"/>
<dbReference type="Proteomes" id="UP000050525">
    <property type="component" value="Unassembled WGS sequence"/>
</dbReference>
<comment type="caution">
    <text evidence="1">The sequence shown here is derived from an EMBL/GenBank/DDBJ whole genome shotgun (WGS) entry which is preliminary data.</text>
</comment>
<proteinExistence type="predicted"/>
<reference evidence="1 2" key="1">
    <citation type="journal article" date="2012" name="Genome Biol.">
        <title>Sequencing three crocodilian genomes to illuminate the evolution of archosaurs and amniotes.</title>
        <authorList>
            <person name="St John J.A."/>
            <person name="Braun E.L."/>
            <person name="Isberg S.R."/>
            <person name="Miles L.G."/>
            <person name="Chong A.Y."/>
            <person name="Gongora J."/>
            <person name="Dalzell P."/>
            <person name="Moran C."/>
            <person name="Bed'hom B."/>
            <person name="Abzhanov A."/>
            <person name="Burgess S.C."/>
            <person name="Cooksey A.M."/>
            <person name="Castoe T.A."/>
            <person name="Crawford N.G."/>
            <person name="Densmore L.D."/>
            <person name="Drew J.C."/>
            <person name="Edwards S.V."/>
            <person name="Faircloth B.C."/>
            <person name="Fujita M.K."/>
            <person name="Greenwold M.J."/>
            <person name="Hoffmann F.G."/>
            <person name="Howard J.M."/>
            <person name="Iguchi T."/>
            <person name="Janes D.E."/>
            <person name="Khan S.Y."/>
            <person name="Kohno S."/>
            <person name="de Koning A.J."/>
            <person name="Lance S.L."/>
            <person name="McCarthy F.M."/>
            <person name="McCormack J.E."/>
            <person name="Merchant M.E."/>
            <person name="Peterson D.G."/>
            <person name="Pollock D.D."/>
            <person name="Pourmand N."/>
            <person name="Raney B.J."/>
            <person name="Roessler K.A."/>
            <person name="Sanford J.R."/>
            <person name="Sawyer R.H."/>
            <person name="Schmidt C.J."/>
            <person name="Triplett E.W."/>
            <person name="Tuberville T.D."/>
            <person name="Venegas-Anaya M."/>
            <person name="Howard J.T."/>
            <person name="Jarvis E.D."/>
            <person name="Guillette L.J.Jr."/>
            <person name="Glenn T.C."/>
            <person name="Green R.E."/>
            <person name="Ray D.A."/>
        </authorList>
    </citation>
    <scope>NUCLEOTIDE SEQUENCE [LARGE SCALE GENOMIC DNA]</scope>
    <source>
        <strain evidence="1">KSC_2009_1</strain>
    </source>
</reference>